<dbReference type="Pfam" id="PF26639">
    <property type="entry name" value="Het-6_barrel"/>
    <property type="match status" value="1"/>
</dbReference>
<organism evidence="2 3">
    <name type="scientific">Schizothecium vesticola</name>
    <dbReference type="NCBI Taxonomy" id="314040"/>
    <lineage>
        <taxon>Eukaryota</taxon>
        <taxon>Fungi</taxon>
        <taxon>Dikarya</taxon>
        <taxon>Ascomycota</taxon>
        <taxon>Pezizomycotina</taxon>
        <taxon>Sordariomycetes</taxon>
        <taxon>Sordariomycetidae</taxon>
        <taxon>Sordariales</taxon>
        <taxon>Schizotheciaceae</taxon>
        <taxon>Schizothecium</taxon>
    </lineage>
</organism>
<sequence length="726" mass="81623">MPRFLMKALPSFDNLVKYQYKPLEQGHTSRLIEIQPGPADDALRVSIVTTSFDVDYEALSWYWGAEDETAPVIVAEFWGKRILKHQSVLYVKPTLKAAMVSLRLRRQVRRTWIDAVCINQQDDVEKSIQVGNMANIYRLARSVCVWLPVQNAAQTAKMVKDIRTSEALRKIMLHGGAGRADIIGLLSSPWFGRRWIVQEISLAPRAAMLLSGYEVKWDDFSRFVCLVHEYYEVTHDRPTSDLDMSVETHTSAFYHSTAHRLVELVSKLRVPADPTRFLATHLLEDVLCLCNRFRCQRGHDTVYALLPLGSDVLSRGQARGDSDGISTISNFTVDYTKTALKVYQDFIQFAVRSARGRTDVILRHWALQDIDNPGLAQVSWLQPPPPTGRDGDHRPVQQRELTGTAERPLFCAAGPVVSELTLQNEMLFRGDGRLCIDTILLDTIASTLRTVNVDVISRSWPIYFGWLDTATQAPPDHFWQTLVAGLDQTNQPVRLSGDSSQTCTDTNLRSACHDAFRGGANFRLYSLVSDVVLFELKRVFWSGGNLDDIACSESLTELRQHWRRFNFDMRHPDQQLRVVQVLRRTATDGYLSLPFLDTVQTITPARYQLSPTALHFLRAEVLEVIDLEAMLEAARYRKLVHASTVGRSLFKSSEMALVGLVPNAAVAGDLICIIRGCSVPVVLRILPPAGEGGVDCYAIVGEAFVYGMMDGQALALNKVWKRVEIC</sequence>
<dbReference type="PANTHER" id="PTHR24148:SF64">
    <property type="entry name" value="HETEROKARYON INCOMPATIBILITY DOMAIN-CONTAINING PROTEIN"/>
    <property type="match status" value="1"/>
</dbReference>
<dbReference type="PANTHER" id="PTHR24148">
    <property type="entry name" value="ANKYRIN REPEAT DOMAIN-CONTAINING PROTEIN 39 HOMOLOG-RELATED"/>
    <property type="match status" value="1"/>
</dbReference>
<evidence type="ECO:0000313" key="2">
    <source>
        <dbReference type="EMBL" id="KAK0738758.1"/>
    </source>
</evidence>
<dbReference type="Pfam" id="PF06985">
    <property type="entry name" value="HET"/>
    <property type="match status" value="1"/>
</dbReference>
<comment type="caution">
    <text evidence="2">The sequence shown here is derived from an EMBL/GenBank/DDBJ whole genome shotgun (WGS) entry which is preliminary data.</text>
</comment>
<dbReference type="InterPro" id="IPR052895">
    <property type="entry name" value="HetReg/Transcr_Mod"/>
</dbReference>
<evidence type="ECO:0000259" key="1">
    <source>
        <dbReference type="Pfam" id="PF06985"/>
    </source>
</evidence>
<evidence type="ECO:0000313" key="3">
    <source>
        <dbReference type="Proteomes" id="UP001172155"/>
    </source>
</evidence>
<dbReference type="EMBL" id="JAUKUD010000007">
    <property type="protein sequence ID" value="KAK0738758.1"/>
    <property type="molecule type" value="Genomic_DNA"/>
</dbReference>
<dbReference type="Proteomes" id="UP001172155">
    <property type="component" value="Unassembled WGS sequence"/>
</dbReference>
<dbReference type="AlphaFoldDB" id="A0AA40BQV9"/>
<name>A0AA40BQV9_9PEZI</name>
<accession>A0AA40BQV9</accession>
<protein>
    <submittedName>
        <fullName evidence="2">Heterokaryon incompatibility protein-domain-containing protein</fullName>
    </submittedName>
</protein>
<feature type="domain" description="Heterokaryon incompatibility" evidence="1">
    <location>
        <begin position="56"/>
        <end position="199"/>
    </location>
</feature>
<proteinExistence type="predicted"/>
<keyword evidence="3" id="KW-1185">Reference proteome</keyword>
<reference evidence="2" key="1">
    <citation type="submission" date="2023-06" db="EMBL/GenBank/DDBJ databases">
        <title>Genome-scale phylogeny and comparative genomics of the fungal order Sordariales.</title>
        <authorList>
            <consortium name="Lawrence Berkeley National Laboratory"/>
            <person name="Hensen N."/>
            <person name="Bonometti L."/>
            <person name="Westerberg I."/>
            <person name="Brannstrom I.O."/>
            <person name="Guillou S."/>
            <person name="Cros-Aarteil S."/>
            <person name="Calhoun S."/>
            <person name="Haridas S."/>
            <person name="Kuo A."/>
            <person name="Mondo S."/>
            <person name="Pangilinan J."/>
            <person name="Riley R."/>
            <person name="LaButti K."/>
            <person name="Andreopoulos B."/>
            <person name="Lipzen A."/>
            <person name="Chen C."/>
            <person name="Yanf M."/>
            <person name="Daum C."/>
            <person name="Ng V."/>
            <person name="Clum A."/>
            <person name="Steindorff A."/>
            <person name="Ohm R."/>
            <person name="Martin F."/>
            <person name="Silar P."/>
            <person name="Natvig D."/>
            <person name="Lalanne C."/>
            <person name="Gautier V."/>
            <person name="Ament-velasquez S.L."/>
            <person name="Kruys A."/>
            <person name="Hutchinson M.I."/>
            <person name="Powell A.J."/>
            <person name="Barry K."/>
            <person name="Miller A.N."/>
            <person name="Grigoriev I.V."/>
            <person name="Debuchy R."/>
            <person name="Gladieux P."/>
            <person name="Thoren M.H."/>
            <person name="Johannesson H."/>
        </authorList>
    </citation>
    <scope>NUCLEOTIDE SEQUENCE</scope>
    <source>
        <strain evidence="2">SMH3187-1</strain>
    </source>
</reference>
<gene>
    <name evidence="2" type="ORF">B0T18DRAFT_422727</name>
</gene>
<dbReference type="InterPro" id="IPR010730">
    <property type="entry name" value="HET"/>
</dbReference>